<keyword evidence="2" id="KW-0540">Nuclease</keyword>
<dbReference type="InterPro" id="IPR013527">
    <property type="entry name" value="YicC-like_N"/>
</dbReference>
<evidence type="ECO:0000256" key="1">
    <source>
        <dbReference type="ARBA" id="ARBA00001968"/>
    </source>
</evidence>
<evidence type="ECO:0000256" key="2">
    <source>
        <dbReference type="ARBA" id="ARBA00022722"/>
    </source>
</evidence>
<evidence type="ECO:0000313" key="8">
    <source>
        <dbReference type="EMBL" id="RZS81466.1"/>
    </source>
</evidence>
<sequence length="306" mass="33985">MIRSMTAFGAARADTDHGSVSIELRSVNSRFLDLHFRMPDELRALESPLRELLTKAVARGKIEVRASIQRRLSTDPESINVAALEQAATLFRKVQAVLPDVQPPRLSELLSWPGVQAAEESEDTWREAALRAAAEALTQMQEARDREGERLAAMIADRADSVAAIVGEVEQRMPQLVQEYRERLARKLRDTVEAAFPGGFQNIRGEELSERLAHEATLFGLRIDVAEELSRLHSHLAELRQLIGKGGAGKKADKGSAGKRLDFLFQEMNREANTLGSKAGGLEVTRAAMDLKLLIEQMREQAQNIE</sequence>
<keyword evidence="4" id="KW-0378">Hydrolase</keyword>
<evidence type="ECO:0000256" key="4">
    <source>
        <dbReference type="ARBA" id="ARBA00022801"/>
    </source>
</evidence>
<dbReference type="NCBIfam" id="TIGR00255">
    <property type="entry name" value="YicC/YloC family endoribonuclease"/>
    <property type="match status" value="1"/>
</dbReference>
<evidence type="ECO:0000256" key="5">
    <source>
        <dbReference type="ARBA" id="ARBA00035648"/>
    </source>
</evidence>
<dbReference type="GO" id="GO:0016787">
    <property type="term" value="F:hydrolase activity"/>
    <property type="evidence" value="ECO:0007669"/>
    <property type="project" value="UniProtKB-KW"/>
</dbReference>
<feature type="domain" description="Endoribonuclease YicC-like N-terminal" evidence="6">
    <location>
        <begin position="2"/>
        <end position="152"/>
    </location>
</feature>
<dbReference type="PANTHER" id="PTHR30636:SF3">
    <property type="entry name" value="UPF0701 PROTEIN YICC"/>
    <property type="match status" value="1"/>
</dbReference>
<name>A0A4Q7NEJ6_9BURK</name>
<evidence type="ECO:0000259" key="7">
    <source>
        <dbReference type="Pfam" id="PF08340"/>
    </source>
</evidence>
<proteinExistence type="inferred from homology"/>
<evidence type="ECO:0000313" key="9">
    <source>
        <dbReference type="Proteomes" id="UP000292445"/>
    </source>
</evidence>
<accession>A0A4Q7NEJ6</accession>
<evidence type="ECO:0000256" key="3">
    <source>
        <dbReference type="ARBA" id="ARBA00022759"/>
    </source>
</evidence>
<comment type="similarity">
    <text evidence="5">Belongs to the YicC/YloC family.</text>
</comment>
<evidence type="ECO:0000259" key="6">
    <source>
        <dbReference type="Pfam" id="PF03755"/>
    </source>
</evidence>
<keyword evidence="3" id="KW-0255">Endonuclease</keyword>
<dbReference type="Pfam" id="PF08340">
    <property type="entry name" value="YicC-like_C"/>
    <property type="match status" value="1"/>
</dbReference>
<keyword evidence="9" id="KW-1185">Reference proteome</keyword>
<dbReference type="PANTHER" id="PTHR30636">
    <property type="entry name" value="UPF0701 PROTEIN YICC"/>
    <property type="match status" value="1"/>
</dbReference>
<dbReference type="AlphaFoldDB" id="A0A4Q7NEJ6"/>
<dbReference type="RefSeq" id="WP_130359296.1">
    <property type="nucleotide sequence ID" value="NZ_SGXC01000002.1"/>
</dbReference>
<dbReference type="OrthoDB" id="9771229at2"/>
<feature type="domain" description="Endoribonuclease YicC-like C-terminal" evidence="7">
    <location>
        <begin position="169"/>
        <end position="306"/>
    </location>
</feature>
<reference evidence="8 9" key="1">
    <citation type="submission" date="2019-02" db="EMBL/GenBank/DDBJ databases">
        <title>Genomic Encyclopedia of Type Strains, Phase IV (KMG-IV): sequencing the most valuable type-strain genomes for metagenomic binning, comparative biology and taxonomic classification.</title>
        <authorList>
            <person name="Goeker M."/>
        </authorList>
    </citation>
    <scope>NUCLEOTIDE SEQUENCE [LARGE SCALE GENOMIC DNA]</scope>
    <source>
        <strain evidence="8 9">K24</strain>
    </source>
</reference>
<dbReference type="EMBL" id="SGXC01000002">
    <property type="protein sequence ID" value="RZS81466.1"/>
    <property type="molecule type" value="Genomic_DNA"/>
</dbReference>
<comment type="cofactor">
    <cofactor evidence="1">
        <name>a divalent metal cation</name>
        <dbReference type="ChEBI" id="CHEBI:60240"/>
    </cofactor>
</comment>
<organism evidence="8 9">
    <name type="scientific">Pigmentiphaga kullae</name>
    <dbReference type="NCBI Taxonomy" id="151784"/>
    <lineage>
        <taxon>Bacteria</taxon>
        <taxon>Pseudomonadati</taxon>
        <taxon>Pseudomonadota</taxon>
        <taxon>Betaproteobacteria</taxon>
        <taxon>Burkholderiales</taxon>
        <taxon>Alcaligenaceae</taxon>
        <taxon>Pigmentiphaga</taxon>
    </lineage>
</organism>
<dbReference type="Proteomes" id="UP000292445">
    <property type="component" value="Unassembled WGS sequence"/>
</dbReference>
<gene>
    <name evidence="8" type="ORF">EV675_4090</name>
</gene>
<dbReference type="InterPro" id="IPR005229">
    <property type="entry name" value="YicC/YloC-like"/>
</dbReference>
<comment type="caution">
    <text evidence="8">The sequence shown here is derived from an EMBL/GenBank/DDBJ whole genome shotgun (WGS) entry which is preliminary data.</text>
</comment>
<dbReference type="GO" id="GO:0004521">
    <property type="term" value="F:RNA endonuclease activity"/>
    <property type="evidence" value="ECO:0007669"/>
    <property type="project" value="InterPro"/>
</dbReference>
<dbReference type="InterPro" id="IPR013551">
    <property type="entry name" value="YicC-like_C"/>
</dbReference>
<dbReference type="Pfam" id="PF03755">
    <property type="entry name" value="YicC-like_N"/>
    <property type="match status" value="1"/>
</dbReference>
<protein>
    <submittedName>
        <fullName evidence="8">Uncharacterized protein (TIGR00255 family)</fullName>
    </submittedName>
</protein>